<dbReference type="Ensembl" id="ENSAMXT00000038271.1">
    <property type="protein sequence ID" value="ENSAMXP00000053060.1"/>
    <property type="gene ID" value="ENSAMXG00000031106.1"/>
</dbReference>
<reference evidence="10" key="2">
    <citation type="journal article" date="2014" name="Nat. Commun.">
        <title>The cavefish genome reveals candidate genes for eye loss.</title>
        <authorList>
            <person name="McGaugh S.E."/>
            <person name="Gross J.B."/>
            <person name="Aken B."/>
            <person name="Blin M."/>
            <person name="Borowsky R."/>
            <person name="Chalopin D."/>
            <person name="Hinaux H."/>
            <person name="Jeffery W.R."/>
            <person name="Keene A."/>
            <person name="Ma L."/>
            <person name="Minx P."/>
            <person name="Murphy D."/>
            <person name="O'Quin K.E."/>
            <person name="Retaux S."/>
            <person name="Rohner N."/>
            <person name="Searle S.M."/>
            <person name="Stahl B.A."/>
            <person name="Tabin C."/>
            <person name="Volff J.N."/>
            <person name="Yoshizawa M."/>
            <person name="Warren W.C."/>
        </authorList>
    </citation>
    <scope>NUCLEOTIDE SEQUENCE [LARGE SCALE GENOMIC DNA]</scope>
    <source>
        <strain evidence="10">female</strain>
    </source>
</reference>
<dbReference type="GO" id="GO:0001707">
    <property type="term" value="P:mesoderm formation"/>
    <property type="evidence" value="ECO:0007669"/>
    <property type="project" value="TreeGrafter"/>
</dbReference>
<keyword evidence="5 6" id="KW-0539">Nucleus</keyword>
<sequence length="568" mass="61935">MSTLESPTAPRMAREGDTTALLATQRKSSPLRCEGELGSVAPYSADGLGAAGHFLSPACVPPPDGLRSFLPYSGVSAGASVGVSAGASAGSDGAEGLEGSRYYSPALPALSGPAPTFSPAVRLQLSGMYPQYEGPGTTRGRAQVYLCNRALWLKFHRHQTEMIITKQGRRMFPFLSFSMAGLNLAAHYNVYVEIVLADPNHWRFQGGKWVTCGKADNNLQGNKIYVHPESPNTGAHWMRQEISFGKLKLTNNKGANTSSGQMIVLQSLHKYQPRLHIVEVLQDGVDDGRRDHNSQIFVFPESQFIAVTAYQNTDITQLKIDHNPFAKGFRDNYDSMYTTPDGDRLTPSPTDCPRAHQIVPSSRYTMQPFLQEHQLGNLPQSRFYSGERAVPQTPGVEDCGAPHRWLVTPQGGCSKLELTAYEGDYSGGLLPTYTLKSLQGAHSLGYYSDSAFTSVAAGWGSKVGYQKKVTPGLPWSPRPSPGDFLDSQLSDKDRVREEDLCLAPAWADTAPFLKPLDAESGVYSVVCKRRRMSSAENSPSIKCEESRVAEAFGKETKSMGYCAFYSAT</sequence>
<dbReference type="Pfam" id="PF00907">
    <property type="entry name" value="T-box"/>
    <property type="match status" value="1"/>
</dbReference>
<dbReference type="GO" id="GO:0060429">
    <property type="term" value="P:epithelium development"/>
    <property type="evidence" value="ECO:0007669"/>
    <property type="project" value="UniProtKB-ARBA"/>
</dbReference>
<dbReference type="GO" id="GO:0001714">
    <property type="term" value="P:endodermal cell fate specification"/>
    <property type="evidence" value="ECO:0007669"/>
    <property type="project" value="TreeGrafter"/>
</dbReference>
<organism evidence="9 10">
    <name type="scientific">Astyanax mexicanus</name>
    <name type="common">Blind cave fish</name>
    <name type="synonym">Astyanax fasciatus mexicanus</name>
    <dbReference type="NCBI Taxonomy" id="7994"/>
    <lineage>
        <taxon>Eukaryota</taxon>
        <taxon>Metazoa</taxon>
        <taxon>Chordata</taxon>
        <taxon>Craniata</taxon>
        <taxon>Vertebrata</taxon>
        <taxon>Euteleostomi</taxon>
        <taxon>Actinopterygii</taxon>
        <taxon>Neopterygii</taxon>
        <taxon>Teleostei</taxon>
        <taxon>Ostariophysi</taxon>
        <taxon>Characiformes</taxon>
        <taxon>Characoidei</taxon>
        <taxon>Acestrorhamphidae</taxon>
        <taxon>Acestrorhamphinae</taxon>
        <taxon>Astyanax</taxon>
    </lineage>
</organism>
<dbReference type="GO" id="GO:0000785">
    <property type="term" value="C:chromatin"/>
    <property type="evidence" value="ECO:0007669"/>
    <property type="project" value="TreeGrafter"/>
</dbReference>
<reference evidence="9" key="4">
    <citation type="submission" date="2025-09" db="UniProtKB">
        <authorList>
            <consortium name="Ensembl"/>
        </authorList>
    </citation>
    <scope>IDENTIFICATION</scope>
</reference>
<dbReference type="PROSITE" id="PS01283">
    <property type="entry name" value="TBOX_1"/>
    <property type="match status" value="1"/>
</dbReference>
<dbReference type="GO" id="GO:0002302">
    <property type="term" value="P:CD8-positive, alpha-beta T cell differentiation involved in immune response"/>
    <property type="evidence" value="ECO:0007669"/>
    <property type="project" value="TreeGrafter"/>
</dbReference>
<dbReference type="GO" id="GO:0005634">
    <property type="term" value="C:nucleus"/>
    <property type="evidence" value="ECO:0007669"/>
    <property type="project" value="UniProtKB-SubCell"/>
</dbReference>
<evidence type="ECO:0000256" key="7">
    <source>
        <dbReference type="SAM" id="MobiDB-lite"/>
    </source>
</evidence>
<keyword evidence="2" id="KW-0805">Transcription regulation</keyword>
<dbReference type="PROSITE" id="PS01264">
    <property type="entry name" value="TBOX_2"/>
    <property type="match status" value="1"/>
</dbReference>
<dbReference type="InterPro" id="IPR032385">
    <property type="entry name" value="T-box_assoc"/>
</dbReference>
<evidence type="ECO:0000256" key="1">
    <source>
        <dbReference type="ARBA" id="ARBA00004123"/>
    </source>
</evidence>
<evidence type="ECO:0000256" key="6">
    <source>
        <dbReference type="PROSITE-ProRule" id="PRU00201"/>
    </source>
</evidence>
<dbReference type="InterPro" id="IPR001699">
    <property type="entry name" value="TF_T-box"/>
</dbReference>
<dbReference type="SUPFAM" id="SSF49417">
    <property type="entry name" value="p53-like transcription factors"/>
    <property type="match status" value="1"/>
</dbReference>
<keyword evidence="4" id="KW-0804">Transcription</keyword>
<evidence type="ECO:0000313" key="10">
    <source>
        <dbReference type="Proteomes" id="UP000018467"/>
    </source>
</evidence>
<dbReference type="Proteomes" id="UP000018467">
    <property type="component" value="Unassembled WGS sequence"/>
</dbReference>
<comment type="caution">
    <text evidence="6">Lacks conserved residue(s) required for the propagation of feature annotation.</text>
</comment>
<proteinExistence type="predicted"/>
<dbReference type="GO" id="GO:0045893">
    <property type="term" value="P:positive regulation of DNA-templated transcription"/>
    <property type="evidence" value="ECO:0007669"/>
    <property type="project" value="InterPro"/>
</dbReference>
<dbReference type="InParanoid" id="A0A3B1KGB1"/>
<dbReference type="PANTHER" id="PTHR11267">
    <property type="entry name" value="T-BOX PROTEIN-RELATED"/>
    <property type="match status" value="1"/>
</dbReference>
<dbReference type="GeneTree" id="ENSGT00940000158728"/>
<dbReference type="PROSITE" id="PS50252">
    <property type="entry name" value="TBOX_3"/>
    <property type="match status" value="1"/>
</dbReference>
<evidence type="ECO:0000256" key="2">
    <source>
        <dbReference type="ARBA" id="ARBA00023015"/>
    </source>
</evidence>
<name>A0A3B1KGB1_ASTMX</name>
<evidence type="ECO:0000256" key="4">
    <source>
        <dbReference type="ARBA" id="ARBA00023163"/>
    </source>
</evidence>
<dbReference type="AlphaFoldDB" id="A0A3B1KGB1"/>
<dbReference type="Pfam" id="PF16176">
    <property type="entry name" value="T-box_assoc"/>
    <property type="match status" value="1"/>
</dbReference>
<feature type="domain" description="T-box" evidence="8">
    <location>
        <begin position="146"/>
        <end position="331"/>
    </location>
</feature>
<dbReference type="SMART" id="SM00425">
    <property type="entry name" value="TBOX"/>
    <property type="match status" value="1"/>
</dbReference>
<dbReference type="PRINTS" id="PR00937">
    <property type="entry name" value="TBOX"/>
</dbReference>
<protein>
    <submittedName>
        <fullName evidence="9">Eomesodermin homolog b</fullName>
    </submittedName>
</protein>
<reference evidence="10" key="1">
    <citation type="submission" date="2013-03" db="EMBL/GenBank/DDBJ databases">
        <authorList>
            <person name="Jeffery W."/>
            <person name="Warren W."/>
            <person name="Wilson R.K."/>
        </authorList>
    </citation>
    <scope>NUCLEOTIDE SEQUENCE</scope>
    <source>
        <strain evidence="10">female</strain>
    </source>
</reference>
<feature type="region of interest" description="Disordered" evidence="7">
    <location>
        <begin position="1"/>
        <end position="27"/>
    </location>
</feature>
<evidence type="ECO:0000256" key="3">
    <source>
        <dbReference type="ARBA" id="ARBA00023125"/>
    </source>
</evidence>
<dbReference type="Gene3D" id="2.60.40.820">
    <property type="entry name" value="Transcription factor, T-box"/>
    <property type="match status" value="1"/>
</dbReference>
<dbReference type="PANTHER" id="PTHR11267:SF13">
    <property type="entry name" value="EOMESODERMIN HOMOLOG"/>
    <property type="match status" value="1"/>
</dbReference>
<dbReference type="GO" id="GO:0000978">
    <property type="term" value="F:RNA polymerase II cis-regulatory region sequence-specific DNA binding"/>
    <property type="evidence" value="ECO:0007669"/>
    <property type="project" value="InterPro"/>
</dbReference>
<dbReference type="InterPro" id="IPR046360">
    <property type="entry name" value="T-box_DNA-bd"/>
</dbReference>
<evidence type="ECO:0000259" key="8">
    <source>
        <dbReference type="PROSITE" id="PS50252"/>
    </source>
</evidence>
<dbReference type="InterPro" id="IPR018186">
    <property type="entry name" value="TF_T-box_CS"/>
</dbReference>
<dbReference type="STRING" id="7994.ENSAMXP00000053060"/>
<reference evidence="9" key="3">
    <citation type="submission" date="2025-08" db="UniProtKB">
        <authorList>
            <consortium name="Ensembl"/>
        </authorList>
    </citation>
    <scope>IDENTIFICATION</scope>
</reference>
<dbReference type="Bgee" id="ENSAMXG00000031106">
    <property type="expression patterns" value="Expressed in brain and 4 other cell types or tissues"/>
</dbReference>
<dbReference type="InterPro" id="IPR008967">
    <property type="entry name" value="p53-like_TF_DNA-bd_sf"/>
</dbReference>
<dbReference type="GO" id="GO:0000981">
    <property type="term" value="F:DNA-binding transcription factor activity, RNA polymerase II-specific"/>
    <property type="evidence" value="ECO:0007669"/>
    <property type="project" value="TreeGrafter"/>
</dbReference>
<evidence type="ECO:0000313" key="9">
    <source>
        <dbReference type="Ensembl" id="ENSAMXP00000053060.1"/>
    </source>
</evidence>
<evidence type="ECO:0000256" key="5">
    <source>
        <dbReference type="ARBA" id="ARBA00023242"/>
    </source>
</evidence>
<dbReference type="FunFam" id="2.60.40.820:FF:000004">
    <property type="entry name" value="T-box, brain 1"/>
    <property type="match status" value="1"/>
</dbReference>
<keyword evidence="3 6" id="KW-0238">DNA-binding</keyword>
<dbReference type="InterPro" id="IPR036960">
    <property type="entry name" value="T-box_sf"/>
</dbReference>
<accession>A0A3B1KGB1</accession>
<comment type="subcellular location">
    <subcellularLocation>
        <location evidence="1 6">Nucleus</location>
    </subcellularLocation>
</comment>
<keyword evidence="10" id="KW-1185">Reference proteome</keyword>